<comment type="caution">
    <text evidence="2">The sequence shown here is derived from an EMBL/GenBank/DDBJ whole genome shotgun (WGS) entry which is preliminary data.</text>
</comment>
<gene>
    <name evidence="2" type="ORF">EV420DRAFT_355422</name>
</gene>
<organism evidence="2 3">
    <name type="scientific">Armillaria tabescens</name>
    <name type="common">Ringless honey mushroom</name>
    <name type="synonym">Agaricus tabescens</name>
    <dbReference type="NCBI Taxonomy" id="1929756"/>
    <lineage>
        <taxon>Eukaryota</taxon>
        <taxon>Fungi</taxon>
        <taxon>Dikarya</taxon>
        <taxon>Basidiomycota</taxon>
        <taxon>Agaricomycotina</taxon>
        <taxon>Agaricomycetes</taxon>
        <taxon>Agaricomycetidae</taxon>
        <taxon>Agaricales</taxon>
        <taxon>Marasmiineae</taxon>
        <taxon>Physalacriaceae</taxon>
        <taxon>Desarmillaria</taxon>
    </lineage>
</organism>
<evidence type="ECO:0000256" key="1">
    <source>
        <dbReference type="SAM" id="SignalP"/>
    </source>
</evidence>
<feature type="chain" id="PRO_5041393484" evidence="1">
    <location>
        <begin position="21"/>
        <end position="167"/>
    </location>
</feature>
<name>A0AA39N5R6_ARMTA</name>
<accession>A0AA39N5R6</accession>
<feature type="signal peptide" evidence="1">
    <location>
        <begin position="1"/>
        <end position="20"/>
    </location>
</feature>
<evidence type="ECO:0000313" key="2">
    <source>
        <dbReference type="EMBL" id="KAK0458434.1"/>
    </source>
</evidence>
<evidence type="ECO:0000313" key="3">
    <source>
        <dbReference type="Proteomes" id="UP001175211"/>
    </source>
</evidence>
<dbReference type="Proteomes" id="UP001175211">
    <property type="component" value="Unassembled WGS sequence"/>
</dbReference>
<dbReference type="AlphaFoldDB" id="A0AA39N5R6"/>
<keyword evidence="1" id="KW-0732">Signal</keyword>
<protein>
    <submittedName>
        <fullName evidence="2">Uncharacterized protein</fullName>
    </submittedName>
</protein>
<dbReference type="GeneID" id="85365374"/>
<proteinExistence type="predicted"/>
<keyword evidence="3" id="KW-1185">Reference proteome</keyword>
<dbReference type="EMBL" id="JAUEPS010000017">
    <property type="protein sequence ID" value="KAK0458434.1"/>
    <property type="molecule type" value="Genomic_DNA"/>
</dbReference>
<dbReference type="RefSeq" id="XP_060330704.1">
    <property type="nucleotide sequence ID" value="XM_060481826.1"/>
</dbReference>
<sequence>MFYLMLNMSIFVIFIPPVLSLNITLLGAPVAFQNTPVLLHRTQGDPLDFILGAFLIHSNGSVMVATTIQAVEKFTADLTAIMTFNYTSPSEKDCVLTARLDESQEYFAESKPFSVMENASTTAPISTIVHGPNLPFGPGIISTSSGSGYMQPVWFSVSAIIIYRCSK</sequence>
<reference evidence="2" key="1">
    <citation type="submission" date="2023-06" db="EMBL/GenBank/DDBJ databases">
        <authorList>
            <consortium name="Lawrence Berkeley National Laboratory"/>
            <person name="Ahrendt S."/>
            <person name="Sahu N."/>
            <person name="Indic B."/>
            <person name="Wong-Bajracharya J."/>
            <person name="Merenyi Z."/>
            <person name="Ke H.-M."/>
            <person name="Monk M."/>
            <person name="Kocsube S."/>
            <person name="Drula E."/>
            <person name="Lipzen A."/>
            <person name="Balint B."/>
            <person name="Henrissat B."/>
            <person name="Andreopoulos B."/>
            <person name="Martin F.M."/>
            <person name="Harder C.B."/>
            <person name="Rigling D."/>
            <person name="Ford K.L."/>
            <person name="Foster G.D."/>
            <person name="Pangilinan J."/>
            <person name="Papanicolaou A."/>
            <person name="Barry K."/>
            <person name="LaButti K."/>
            <person name="Viragh M."/>
            <person name="Koriabine M."/>
            <person name="Yan M."/>
            <person name="Riley R."/>
            <person name="Champramary S."/>
            <person name="Plett K.L."/>
            <person name="Tsai I.J."/>
            <person name="Slot J."/>
            <person name="Sipos G."/>
            <person name="Plett J."/>
            <person name="Nagy L.G."/>
            <person name="Grigoriev I.V."/>
        </authorList>
    </citation>
    <scope>NUCLEOTIDE SEQUENCE</scope>
    <source>
        <strain evidence="2">CCBAS 213</strain>
    </source>
</reference>